<feature type="domain" description="Glycosyl hydrolase family 95 N-terminal" evidence="2">
    <location>
        <begin position="35"/>
        <end position="273"/>
    </location>
</feature>
<evidence type="ECO:0000256" key="1">
    <source>
        <dbReference type="SAM" id="SignalP"/>
    </source>
</evidence>
<dbReference type="InterPro" id="IPR008928">
    <property type="entry name" value="6-hairpin_glycosidase_sf"/>
</dbReference>
<dbReference type="InterPro" id="IPR016518">
    <property type="entry name" value="Alpha-L-fucosidase"/>
</dbReference>
<dbReference type="GO" id="GO:0004560">
    <property type="term" value="F:alpha-L-fucosidase activity"/>
    <property type="evidence" value="ECO:0007669"/>
    <property type="project" value="InterPro"/>
</dbReference>
<dbReference type="EMBL" id="CP034208">
    <property type="protein sequence ID" value="QBZ63341.1"/>
    <property type="molecule type" value="Genomic_DNA"/>
</dbReference>
<accession>A0A4P7NMA1</accession>
<organism evidence="5 6">
    <name type="scientific">Pyricularia oryzae</name>
    <name type="common">Rice blast fungus</name>
    <name type="synonym">Magnaporthe oryzae</name>
    <dbReference type="NCBI Taxonomy" id="318829"/>
    <lineage>
        <taxon>Eukaryota</taxon>
        <taxon>Fungi</taxon>
        <taxon>Dikarya</taxon>
        <taxon>Ascomycota</taxon>
        <taxon>Pezizomycotina</taxon>
        <taxon>Sordariomycetes</taxon>
        <taxon>Sordariomycetidae</taxon>
        <taxon>Magnaporthales</taxon>
        <taxon>Pyriculariaceae</taxon>
        <taxon>Pyricularia</taxon>
    </lineage>
</organism>
<gene>
    <name evidence="5" type="ORF">PoMZ_12239</name>
</gene>
<evidence type="ECO:0000259" key="2">
    <source>
        <dbReference type="Pfam" id="PF14498"/>
    </source>
</evidence>
<dbReference type="Pfam" id="PF21307">
    <property type="entry name" value="Glyco_hydro_95_C"/>
    <property type="match status" value="1"/>
</dbReference>
<feature type="domain" description="Glycosyl hydrolase family 95 catalytic" evidence="4">
    <location>
        <begin position="293"/>
        <end position="697"/>
    </location>
</feature>
<dbReference type="InterPro" id="IPR027414">
    <property type="entry name" value="GH95_N_dom"/>
</dbReference>
<dbReference type="SUPFAM" id="SSF48208">
    <property type="entry name" value="Six-hairpin glycosidases"/>
    <property type="match status" value="1"/>
</dbReference>
<dbReference type="PIRSF" id="PIRSF007663">
    <property type="entry name" value="UCP007663"/>
    <property type="match status" value="1"/>
</dbReference>
<dbReference type="Gene3D" id="2.60.40.1180">
    <property type="entry name" value="Golgi alpha-mannosidase II"/>
    <property type="match status" value="1"/>
</dbReference>
<dbReference type="AlphaFoldDB" id="A0A4P7NMA1"/>
<dbReference type="Gene3D" id="1.50.10.10">
    <property type="match status" value="1"/>
</dbReference>
<reference evidence="5 6" key="1">
    <citation type="journal article" date="2019" name="Mol. Biol. Evol.">
        <title>Blast fungal genomes show frequent chromosomal changes, gene gains and losses, and effector gene turnover.</title>
        <authorList>
            <person name="Gomez Luciano L.B."/>
            <person name="Jason Tsai I."/>
            <person name="Chuma I."/>
            <person name="Tosa Y."/>
            <person name="Chen Y.H."/>
            <person name="Li J.Y."/>
            <person name="Li M.Y."/>
            <person name="Jade Lu M.Y."/>
            <person name="Nakayashiki H."/>
            <person name="Li W.H."/>
        </authorList>
    </citation>
    <scope>NUCLEOTIDE SEQUENCE [LARGE SCALE GENOMIC DNA]</scope>
    <source>
        <strain evidence="5">MZ5-1-6</strain>
    </source>
</reference>
<dbReference type="Proteomes" id="UP000294847">
    <property type="component" value="Chromosome 5"/>
</dbReference>
<evidence type="ECO:0000313" key="6">
    <source>
        <dbReference type="Proteomes" id="UP000294847"/>
    </source>
</evidence>
<keyword evidence="1" id="KW-0732">Signal</keyword>
<proteinExistence type="predicted"/>
<evidence type="ECO:0000313" key="5">
    <source>
        <dbReference type="EMBL" id="QBZ63341.1"/>
    </source>
</evidence>
<feature type="domain" description="Alpha fucosidase A-like C-terminal" evidence="3">
    <location>
        <begin position="723"/>
        <end position="822"/>
    </location>
</feature>
<dbReference type="GO" id="GO:0005975">
    <property type="term" value="P:carbohydrate metabolic process"/>
    <property type="evidence" value="ECO:0007669"/>
    <property type="project" value="InterPro"/>
</dbReference>
<name>A0A4P7NMA1_PYROR</name>
<feature type="signal peptide" evidence="1">
    <location>
        <begin position="1"/>
        <end position="19"/>
    </location>
</feature>
<dbReference type="Pfam" id="PF14498">
    <property type="entry name" value="Glyco_hyd_65N_2"/>
    <property type="match status" value="1"/>
</dbReference>
<dbReference type="InterPro" id="IPR013780">
    <property type="entry name" value="Glyco_hydro_b"/>
</dbReference>
<protein>
    <submittedName>
        <fullName evidence="5">Uncharacterized protein</fullName>
    </submittedName>
</protein>
<dbReference type="PANTHER" id="PTHR31084">
    <property type="entry name" value="ALPHA-L-FUCOSIDASE 2"/>
    <property type="match status" value="1"/>
</dbReference>
<evidence type="ECO:0000259" key="4">
    <source>
        <dbReference type="Pfam" id="PF22124"/>
    </source>
</evidence>
<feature type="chain" id="PRO_5020483195" evidence="1">
    <location>
        <begin position="20"/>
        <end position="827"/>
    </location>
</feature>
<dbReference type="InterPro" id="IPR049053">
    <property type="entry name" value="AFCA-like_C"/>
</dbReference>
<dbReference type="Pfam" id="PF22124">
    <property type="entry name" value="Glyco_hydro_95_cat"/>
    <property type="match status" value="1"/>
</dbReference>
<evidence type="ECO:0000259" key="3">
    <source>
        <dbReference type="Pfam" id="PF21307"/>
    </source>
</evidence>
<dbReference type="PANTHER" id="PTHR31084:SF0">
    <property type="entry name" value="ALPHA-L-FUCOSIDASE 2"/>
    <property type="match status" value="1"/>
</dbReference>
<dbReference type="InterPro" id="IPR054363">
    <property type="entry name" value="GH95_cat"/>
</dbReference>
<dbReference type="InterPro" id="IPR012341">
    <property type="entry name" value="6hp_glycosidase-like_sf"/>
</dbReference>
<sequence length="827" mass="90324">MAATLRRFALFSPLTGAVAAMDSTLANSAANPLRLWQTTAGVTYNDSFLIGNGRLGFSLPGSALTEAITLNEDSFWSGGKMDRVNPDAAANMPQIQQLITQGRIEEAATLAGMAYKGLPDSVRHYDWLGRLHLAMKGPAGQAGNYERWLDVGEGLAGVDYTLNGTAFSREYLASFPDQIIAVRIKSNQSRSISFTLSQSRGSGLNRFQDYTTSLDGDTILMGGGSMGSDAIVFSSGAKVTVSGGSIKTIGETIVVSDADSAVIYWTAWTTYRKPKEQLRESVLVDLRTAAAKGYDAIRSEHVKDYQKLAGRVDLSLGMSSSEQKSKSTAQRLRGMSQAFDPGMATLYFYFARYLLIASGRPGTLPANLQGSWNTDISPQWGSKYTININLQMNYWPALLTNMPELHHSLLDHLKIMHENGKDVARRMYNASGSVCHHNTDLWGDCAPQDNYAASTFWPTGLGWLVTHVYEHYLFTGDEQVLRDYYPVLRDSALFFLDFLTEYQGHLVTNPSVSPEIQYYLPNSTTRQGVALTLGPTCDNSIIWEVFGLVFHATEILGNVEGKEFQDRLKSARARLPPLRRDQYGGLAEFIHDYTEDEPGHRHFSQLFGLFPGSQITSSTSLPFEAAKRSLARRLGNGGGDTGWSRAWSIALAARLFDADGVAKSYNHLLVNLTYPNSMLDINAPSAFQLDGNYGGVTIVEAIVQSHELVTAEGTAATLGDDTSANHLIRLLPALPRQWAANGGGHAKGLLTRGGFQLDVHWDDQARLTNATLTSLNGNTVWVTLGATPLGHVNGTSAAIEVEGHGNGVFVKLPSEKDKTYVVKRTRE</sequence>